<sequence length="109" mass="12388">MFGLGMSELIFLGVLALIVIGPKELPELARTLGRFINELKRSTNVLGEELKQQARFDRIDFNEAPKKQSQPPSYDHHPAISEEASDPQQMELTEQTEQKNTEDKEHKPS</sequence>
<evidence type="ECO:0000256" key="8">
    <source>
        <dbReference type="SAM" id="MobiDB-lite"/>
    </source>
</evidence>
<evidence type="ECO:0000256" key="1">
    <source>
        <dbReference type="ARBA" id="ARBA00004167"/>
    </source>
</evidence>
<dbReference type="EMBL" id="LUKD01000001">
    <property type="protein sequence ID" value="KYG68931.1"/>
    <property type="molecule type" value="Genomic_DNA"/>
</dbReference>
<name>A0A162GTR0_BDEBC</name>
<dbReference type="GO" id="GO:0016020">
    <property type="term" value="C:membrane"/>
    <property type="evidence" value="ECO:0007669"/>
    <property type="project" value="UniProtKB-SubCell"/>
</dbReference>
<dbReference type="PRINTS" id="PR01506">
    <property type="entry name" value="TATBPROTEIN"/>
</dbReference>
<protein>
    <recommendedName>
        <fullName evidence="11">Sec-independent protein translocase protein</fullName>
    </recommendedName>
</protein>
<evidence type="ECO:0000256" key="4">
    <source>
        <dbReference type="ARBA" id="ARBA00022927"/>
    </source>
</evidence>
<accession>A0A162GTR0</accession>
<keyword evidence="3" id="KW-0812">Transmembrane</keyword>
<comment type="caution">
    <text evidence="9">The sequence shown here is derived from an EMBL/GenBank/DDBJ whole genome shotgun (WGS) entry which is preliminary data.</text>
</comment>
<evidence type="ECO:0000256" key="3">
    <source>
        <dbReference type="ARBA" id="ARBA00022692"/>
    </source>
</evidence>
<dbReference type="GO" id="GO:0015031">
    <property type="term" value="P:protein transport"/>
    <property type="evidence" value="ECO:0007669"/>
    <property type="project" value="UniProtKB-KW"/>
</dbReference>
<evidence type="ECO:0000256" key="5">
    <source>
        <dbReference type="ARBA" id="ARBA00022989"/>
    </source>
</evidence>
<feature type="compositionally biased region" description="Basic and acidic residues" evidence="8">
    <location>
        <begin position="96"/>
        <end position="109"/>
    </location>
</feature>
<keyword evidence="4" id="KW-0653">Protein transport</keyword>
<organism evidence="9 10">
    <name type="scientific">Bdellovibrio bacteriovorus</name>
    <dbReference type="NCBI Taxonomy" id="959"/>
    <lineage>
        <taxon>Bacteria</taxon>
        <taxon>Pseudomonadati</taxon>
        <taxon>Bdellovibrionota</taxon>
        <taxon>Bdellovibrionia</taxon>
        <taxon>Bdellovibrionales</taxon>
        <taxon>Pseudobdellovibrionaceae</taxon>
        <taxon>Bdellovibrio</taxon>
    </lineage>
</organism>
<evidence type="ECO:0000256" key="7">
    <source>
        <dbReference type="ARBA" id="ARBA00023136"/>
    </source>
</evidence>
<keyword evidence="5" id="KW-1133">Transmembrane helix</keyword>
<evidence type="ECO:0000313" key="9">
    <source>
        <dbReference type="EMBL" id="KYG68931.1"/>
    </source>
</evidence>
<evidence type="ECO:0000256" key="2">
    <source>
        <dbReference type="ARBA" id="ARBA00022448"/>
    </source>
</evidence>
<keyword evidence="2" id="KW-0813">Transport</keyword>
<reference evidence="9 10" key="1">
    <citation type="submission" date="2016-03" db="EMBL/GenBank/DDBJ databases">
        <authorList>
            <person name="Ploux O."/>
        </authorList>
    </citation>
    <scope>NUCLEOTIDE SEQUENCE [LARGE SCALE GENOMIC DNA]</scope>
    <source>
        <strain evidence="9 10">EC13</strain>
    </source>
</reference>
<dbReference type="Proteomes" id="UP000075799">
    <property type="component" value="Unassembled WGS sequence"/>
</dbReference>
<feature type="compositionally biased region" description="Basic and acidic residues" evidence="8">
    <location>
        <begin position="56"/>
        <end position="66"/>
    </location>
</feature>
<dbReference type="OrthoDB" id="5296172at2"/>
<dbReference type="Gene3D" id="1.20.5.3310">
    <property type="match status" value="1"/>
</dbReference>
<proteinExistence type="predicted"/>
<feature type="compositionally biased region" description="Polar residues" evidence="8">
    <location>
        <begin position="86"/>
        <end position="95"/>
    </location>
</feature>
<dbReference type="Pfam" id="PF02416">
    <property type="entry name" value="TatA_B_E"/>
    <property type="match status" value="1"/>
</dbReference>
<comment type="subcellular location">
    <subcellularLocation>
        <location evidence="1">Membrane</location>
        <topology evidence="1">Single-pass membrane protein</topology>
    </subcellularLocation>
</comment>
<dbReference type="PANTHER" id="PTHR33162:SF1">
    <property type="entry name" value="SEC-INDEPENDENT PROTEIN TRANSLOCASE PROTEIN TATA, CHLOROPLASTIC"/>
    <property type="match status" value="1"/>
</dbReference>
<dbReference type="RefSeq" id="WP_063205687.1">
    <property type="nucleotide sequence ID" value="NZ_LUKD01000001.1"/>
</dbReference>
<keyword evidence="7" id="KW-0472">Membrane</keyword>
<dbReference type="AlphaFoldDB" id="A0A162GTR0"/>
<evidence type="ECO:0008006" key="11">
    <source>
        <dbReference type="Google" id="ProtNLM"/>
    </source>
</evidence>
<dbReference type="InterPro" id="IPR003369">
    <property type="entry name" value="TatA/B/E"/>
</dbReference>
<evidence type="ECO:0000256" key="6">
    <source>
        <dbReference type="ARBA" id="ARBA00023010"/>
    </source>
</evidence>
<keyword evidence="6" id="KW-0811">Translocation</keyword>
<feature type="region of interest" description="Disordered" evidence="8">
    <location>
        <begin position="56"/>
        <end position="109"/>
    </location>
</feature>
<dbReference type="PANTHER" id="PTHR33162">
    <property type="entry name" value="SEC-INDEPENDENT PROTEIN TRANSLOCASE PROTEIN TATA, CHLOROPLASTIC"/>
    <property type="match status" value="1"/>
</dbReference>
<evidence type="ECO:0000313" key="10">
    <source>
        <dbReference type="Proteomes" id="UP000075799"/>
    </source>
</evidence>
<gene>
    <name evidence="9" type="ORF">AZI87_06810</name>
</gene>